<accession>A0AAW1JL72</accession>
<evidence type="ECO:0000256" key="1">
    <source>
        <dbReference type="SAM" id="MobiDB-lite"/>
    </source>
</evidence>
<dbReference type="Gene3D" id="3.40.30.10">
    <property type="entry name" value="Glutaredoxin"/>
    <property type="match status" value="2"/>
</dbReference>
<organism evidence="3 4">
    <name type="scientific">Saponaria officinalis</name>
    <name type="common">Common soapwort</name>
    <name type="synonym">Lychnis saponaria</name>
    <dbReference type="NCBI Taxonomy" id="3572"/>
    <lineage>
        <taxon>Eukaryota</taxon>
        <taxon>Viridiplantae</taxon>
        <taxon>Streptophyta</taxon>
        <taxon>Embryophyta</taxon>
        <taxon>Tracheophyta</taxon>
        <taxon>Spermatophyta</taxon>
        <taxon>Magnoliopsida</taxon>
        <taxon>eudicotyledons</taxon>
        <taxon>Gunneridae</taxon>
        <taxon>Pentapetalae</taxon>
        <taxon>Caryophyllales</taxon>
        <taxon>Caryophyllaceae</taxon>
        <taxon>Caryophylleae</taxon>
        <taxon>Saponaria</taxon>
    </lineage>
</organism>
<dbReference type="Pfam" id="PF06999">
    <property type="entry name" value="Suc_Fer-like"/>
    <property type="match status" value="1"/>
</dbReference>
<protein>
    <recommendedName>
        <fullName evidence="5">Altered inheritance of mitochondria protein 32</fullName>
    </recommendedName>
</protein>
<comment type="caution">
    <text evidence="3">The sequence shown here is derived from an EMBL/GenBank/DDBJ whole genome shotgun (WGS) entry which is preliminary data.</text>
</comment>
<dbReference type="InterPro" id="IPR009737">
    <property type="entry name" value="Aim32/Apd1-like"/>
</dbReference>
<keyword evidence="2" id="KW-0812">Transmembrane</keyword>
<dbReference type="PANTHER" id="PTHR31902">
    <property type="entry name" value="ACTIN PATCHES DISTAL PROTEIN 1"/>
    <property type="match status" value="1"/>
</dbReference>
<reference evidence="3" key="1">
    <citation type="submission" date="2024-03" db="EMBL/GenBank/DDBJ databases">
        <title>WGS assembly of Saponaria officinalis var. Norfolk2.</title>
        <authorList>
            <person name="Jenkins J."/>
            <person name="Shu S."/>
            <person name="Grimwood J."/>
            <person name="Barry K."/>
            <person name="Goodstein D."/>
            <person name="Schmutz J."/>
            <person name="Leebens-Mack J."/>
            <person name="Osbourn A."/>
        </authorList>
    </citation>
    <scope>NUCLEOTIDE SEQUENCE [LARGE SCALE GENOMIC DNA]</scope>
    <source>
        <strain evidence="3">JIC</strain>
    </source>
</reference>
<evidence type="ECO:0000313" key="4">
    <source>
        <dbReference type="Proteomes" id="UP001443914"/>
    </source>
</evidence>
<feature type="transmembrane region" description="Helical" evidence="2">
    <location>
        <begin position="326"/>
        <end position="346"/>
    </location>
</feature>
<dbReference type="CDD" id="cd03062">
    <property type="entry name" value="TRX_Fd_Sucrase"/>
    <property type="match status" value="1"/>
</dbReference>
<feature type="region of interest" description="Disordered" evidence="1">
    <location>
        <begin position="248"/>
        <end position="268"/>
    </location>
</feature>
<dbReference type="AlphaFoldDB" id="A0AAW1JL72"/>
<name>A0AAW1JL72_SAPOF</name>
<dbReference type="FunFam" id="3.40.30.10:FF:000213">
    <property type="entry name" value="APD1p protein"/>
    <property type="match status" value="1"/>
</dbReference>
<evidence type="ECO:0000256" key="2">
    <source>
        <dbReference type="SAM" id="Phobius"/>
    </source>
</evidence>
<proteinExistence type="predicted"/>
<dbReference type="PANTHER" id="PTHR31902:SF10">
    <property type="entry name" value="SUCRASE_FERREDOXIN-LIKE FAMILY PROTEIN"/>
    <property type="match status" value="1"/>
</dbReference>
<keyword evidence="4" id="KW-1185">Reference proteome</keyword>
<dbReference type="EMBL" id="JBDFQZ010000007">
    <property type="protein sequence ID" value="KAK9705014.1"/>
    <property type="molecule type" value="Genomic_DNA"/>
</dbReference>
<sequence length="351" mass="38423">MAASADSTTAYGFDRPEMYTESVGNTVDFYQRHLFLCYKSPDAWPSRVEDSVDDRLPNLLNSALKSRKNDLPLKTHLTIFEGRNGTEYMDGDVLIFPDMVKYKGLKESDVDAFVDEVLVNGKPWSSGIPESMVGAYVFVCAHGSRDKRCGVCGPVLMEKFKEEIDLRSLNEQVIVNACSHVGGHKYAGNLIIFGTDEEGKVIGDWYGYVTPDDVPDLIDVHIGKGELIKKLWRGQMGLKVEAAEKVVENKSSPEIPPQKTEEKTQGNGTEVKETITGCCQGANAVSCCRDGSEINGEVEKKTLVKPSEKCTVCLPGWMGKWEQSDVLVAAGVIGAVATVAVAYSVFKRSSS</sequence>
<evidence type="ECO:0000313" key="3">
    <source>
        <dbReference type="EMBL" id="KAK9705014.1"/>
    </source>
</evidence>
<gene>
    <name evidence="3" type="ORF">RND81_07G027100</name>
</gene>
<keyword evidence="2" id="KW-0472">Membrane</keyword>
<dbReference type="Proteomes" id="UP001443914">
    <property type="component" value="Unassembled WGS sequence"/>
</dbReference>
<dbReference type="SUPFAM" id="SSF52833">
    <property type="entry name" value="Thioredoxin-like"/>
    <property type="match status" value="1"/>
</dbReference>
<evidence type="ECO:0008006" key="5">
    <source>
        <dbReference type="Google" id="ProtNLM"/>
    </source>
</evidence>
<keyword evidence="2" id="KW-1133">Transmembrane helix</keyword>
<dbReference type="InterPro" id="IPR036249">
    <property type="entry name" value="Thioredoxin-like_sf"/>
</dbReference>